<reference evidence="1" key="2">
    <citation type="submission" date="2022-01" db="EMBL/GenBank/DDBJ databases">
        <authorList>
            <person name="Yamashiro T."/>
            <person name="Shiraishi A."/>
            <person name="Satake H."/>
            <person name="Nakayama K."/>
        </authorList>
    </citation>
    <scope>NUCLEOTIDE SEQUENCE</scope>
</reference>
<accession>A0ABQ5GDB7</accession>
<gene>
    <name evidence="1" type="ORF">Tco_1032467</name>
</gene>
<proteinExistence type="predicted"/>
<keyword evidence="2" id="KW-1185">Reference proteome</keyword>
<dbReference type="EMBL" id="BQNB010018329">
    <property type="protein sequence ID" value="GJT73181.1"/>
    <property type="molecule type" value="Genomic_DNA"/>
</dbReference>
<feature type="non-terminal residue" evidence="1">
    <location>
        <position position="1"/>
    </location>
</feature>
<evidence type="ECO:0000313" key="2">
    <source>
        <dbReference type="Proteomes" id="UP001151760"/>
    </source>
</evidence>
<evidence type="ECO:0000313" key="1">
    <source>
        <dbReference type="EMBL" id="GJT73181.1"/>
    </source>
</evidence>
<sequence>GGATWVGIGDSLGDDEEV</sequence>
<comment type="caution">
    <text evidence="1">The sequence shown here is derived from an EMBL/GenBank/DDBJ whole genome shotgun (WGS) entry which is preliminary data.</text>
</comment>
<organism evidence="1 2">
    <name type="scientific">Tanacetum coccineum</name>
    <dbReference type="NCBI Taxonomy" id="301880"/>
    <lineage>
        <taxon>Eukaryota</taxon>
        <taxon>Viridiplantae</taxon>
        <taxon>Streptophyta</taxon>
        <taxon>Embryophyta</taxon>
        <taxon>Tracheophyta</taxon>
        <taxon>Spermatophyta</taxon>
        <taxon>Magnoliopsida</taxon>
        <taxon>eudicotyledons</taxon>
        <taxon>Gunneridae</taxon>
        <taxon>Pentapetalae</taxon>
        <taxon>asterids</taxon>
        <taxon>campanulids</taxon>
        <taxon>Asterales</taxon>
        <taxon>Asteraceae</taxon>
        <taxon>Asteroideae</taxon>
        <taxon>Anthemideae</taxon>
        <taxon>Anthemidinae</taxon>
        <taxon>Tanacetum</taxon>
    </lineage>
</organism>
<protein>
    <submittedName>
        <fullName evidence="1">Uncharacterized protein</fullName>
    </submittedName>
</protein>
<reference evidence="1" key="1">
    <citation type="journal article" date="2022" name="Int. J. Mol. Sci.">
        <title>Draft Genome of Tanacetum Coccineum: Genomic Comparison of Closely Related Tanacetum-Family Plants.</title>
        <authorList>
            <person name="Yamashiro T."/>
            <person name="Shiraishi A."/>
            <person name="Nakayama K."/>
            <person name="Satake H."/>
        </authorList>
    </citation>
    <scope>NUCLEOTIDE SEQUENCE</scope>
</reference>
<name>A0ABQ5GDB7_9ASTR</name>
<dbReference type="Proteomes" id="UP001151760">
    <property type="component" value="Unassembled WGS sequence"/>
</dbReference>